<dbReference type="Proteomes" id="UP000326837">
    <property type="component" value="Chromosome"/>
</dbReference>
<proteinExistence type="predicted"/>
<dbReference type="GO" id="GO:0000272">
    <property type="term" value="P:polysaccharide catabolic process"/>
    <property type="evidence" value="ECO:0007669"/>
    <property type="project" value="InterPro"/>
</dbReference>
<accession>A0A5K7XEA9</accession>
<protein>
    <recommendedName>
        <fullName evidence="2">Ice-binding protein C-terminal domain-containing protein</fullName>
    </recommendedName>
</protein>
<dbReference type="Gene3D" id="1.10.1330.10">
    <property type="entry name" value="Dockerin domain"/>
    <property type="match status" value="1"/>
</dbReference>
<dbReference type="InterPro" id="IPR013424">
    <property type="entry name" value="Ice-binding_C"/>
</dbReference>
<dbReference type="KEGG" id="lpav:PLANPX_4806"/>
<dbReference type="PROSITE" id="PS00018">
    <property type="entry name" value="EF_HAND_1"/>
    <property type="match status" value="1"/>
</dbReference>
<dbReference type="InterPro" id="IPR018247">
    <property type="entry name" value="EF_Hand_1_Ca_BS"/>
</dbReference>
<name>A0A5K7XEA9_9BACT</name>
<reference evidence="4" key="1">
    <citation type="submission" date="2019-10" db="EMBL/GenBank/DDBJ databases">
        <title>Lacipirellula parvula gen. nov., sp. nov., representing a lineage of planctomycetes widespread in freshwater anoxic habitats, and description of the family Lacipirellulaceae.</title>
        <authorList>
            <person name="Dedysh S.N."/>
            <person name="Kulichevskaya I.S."/>
            <person name="Beletsky A.V."/>
            <person name="Rakitin A.L."/>
            <person name="Mardanov A.V."/>
            <person name="Ivanova A.A."/>
            <person name="Saltykova V.X."/>
            <person name="Rijpstra W.I.C."/>
            <person name="Sinninghe Damste J.S."/>
            <person name="Ravin N.V."/>
        </authorList>
    </citation>
    <scope>NUCLEOTIDE SEQUENCE [LARGE SCALE GENOMIC DNA]</scope>
    <source>
        <strain evidence="4">PX69</strain>
    </source>
</reference>
<dbReference type="Pfam" id="PF07589">
    <property type="entry name" value="PEP-CTERM"/>
    <property type="match status" value="1"/>
</dbReference>
<dbReference type="InterPro" id="IPR036439">
    <property type="entry name" value="Dockerin_dom_sf"/>
</dbReference>
<keyword evidence="1" id="KW-0732">Signal</keyword>
<dbReference type="AlphaFoldDB" id="A0A5K7XEA9"/>
<organism evidence="3 4">
    <name type="scientific">Lacipirellula parvula</name>
    <dbReference type="NCBI Taxonomy" id="2650471"/>
    <lineage>
        <taxon>Bacteria</taxon>
        <taxon>Pseudomonadati</taxon>
        <taxon>Planctomycetota</taxon>
        <taxon>Planctomycetia</taxon>
        <taxon>Pirellulales</taxon>
        <taxon>Lacipirellulaceae</taxon>
        <taxon>Lacipirellula</taxon>
    </lineage>
</organism>
<dbReference type="RefSeq" id="WP_172992220.1">
    <property type="nucleotide sequence ID" value="NZ_AP021861.1"/>
</dbReference>
<evidence type="ECO:0000313" key="3">
    <source>
        <dbReference type="EMBL" id="BBO35194.1"/>
    </source>
</evidence>
<feature type="signal peptide" evidence="1">
    <location>
        <begin position="1"/>
        <end position="24"/>
    </location>
</feature>
<feature type="domain" description="Ice-binding protein C-terminal" evidence="2">
    <location>
        <begin position="1098"/>
        <end position="1121"/>
    </location>
</feature>
<sequence>MTSSRLLRAGQAFVLSAIFSVAVAAVPAHAVTIDFESPTYSNGTIVGSNGWNTGNYIFNDPFFGGAVNGTVDVTSSSPLAGGQSLRYTQTSVPAGAGTTGGSDIAKGNVINIVPGVAGTDLTLSYKLRANQNGVGVGQGGLYLNAVAGSGGTPIFAEIVGSDIIAGTTGPAVATLPGFTYFSGDVLKMTYEVDFDASTYNLIVENLTFGGDAVTATYGFFIGFDALGPEGSYDVAVGAILRSGVVEIDDIQLTAGVGPSVTDYAWGANASGSWTQATNWAPAGVPGAVPGRQHVVFGNVITSPQTVYTTSTRNVNSIEFASGQTYAIAGTGSIALQTDNSGAPVAPVIRVTSGSHQIQVPVSLVNSASVIASAGASIDFNNEINLNGNTLTLTGNVWLNHSTVGGGTVVNLGALATAQSSAIGGDLVSQGALLVSADENGADFFNVLGDATLSGIVDIVWSKTSLPTGAVTILTAGGQLDASGLALSPEDARSFALNVDGNNLTLTFLGVTVPEPTTFGVFLSAAAVVAARGRRKVRSRSATCVLAASAVLGAEAADAAVVNFESPAYTSGAIIGQQGWIGALYLGGASNGTVTVSPTSPLSGSQSVLYQQANTSTFGADVARPFGTFGVEGGTDAFDLTATALVRVVANGAGAGSAGFFLGEQGRSPIFARIDGVGAAGTTSSLTIGDGPGLPSVGSYIADHVVELTLNVDLDNQNYEVLTRDVTAGGAAVKLNGSGPNGRFAFFGGAYGDDGDGKTYTFDTTLLLRGGTARVDNFTTVGDDFTQAEWNGASGAWGQATSWIPRMIPNVATGNSPIAVFGTRANAPRSIFTNTTQTVNGLRFDNANKYAIGGVGSIVLKANTVGGTVNPTINAVSGSHELQVPVTVQANTAVSMAAGSKLDVNSVLSLGASTLTVTGQGELNLNVGVTGGGTITNSGVLGTAGTTPFAATLNSTGTLLFDIGASNLDFFNITGNATLSGLVDIRLEPGFTPAGSYTLLTVSGTLSAPSLALDPSDASGYTLGVVGKSLVLTVGGSTVIPGDFNGNGVVDGADLTKWKADFGAGAGSDANSDGRTDGGDFLIWQRNYGRTSATTAAAAVPEPSTVLLGGIAVALTAAARRRRRS</sequence>
<evidence type="ECO:0000313" key="4">
    <source>
        <dbReference type="Proteomes" id="UP000326837"/>
    </source>
</evidence>
<evidence type="ECO:0000256" key="1">
    <source>
        <dbReference type="SAM" id="SignalP"/>
    </source>
</evidence>
<keyword evidence="4" id="KW-1185">Reference proteome</keyword>
<dbReference type="EMBL" id="AP021861">
    <property type="protein sequence ID" value="BBO35194.1"/>
    <property type="molecule type" value="Genomic_DNA"/>
</dbReference>
<evidence type="ECO:0000259" key="2">
    <source>
        <dbReference type="Pfam" id="PF07589"/>
    </source>
</evidence>
<gene>
    <name evidence="3" type="ORF">PLANPX_4806</name>
</gene>
<feature type="chain" id="PRO_5024908542" description="Ice-binding protein C-terminal domain-containing protein" evidence="1">
    <location>
        <begin position="25"/>
        <end position="1124"/>
    </location>
</feature>